<feature type="transmembrane region" description="Helical" evidence="1">
    <location>
        <begin position="33"/>
        <end position="51"/>
    </location>
</feature>
<dbReference type="AlphaFoldDB" id="A0A815MC85"/>
<keyword evidence="1" id="KW-0472">Membrane</keyword>
<keyword evidence="1" id="KW-0812">Transmembrane</keyword>
<organism evidence="2 3">
    <name type="scientific">Adineta ricciae</name>
    <name type="common">Rotifer</name>
    <dbReference type="NCBI Taxonomy" id="249248"/>
    <lineage>
        <taxon>Eukaryota</taxon>
        <taxon>Metazoa</taxon>
        <taxon>Spiralia</taxon>
        <taxon>Gnathifera</taxon>
        <taxon>Rotifera</taxon>
        <taxon>Eurotatoria</taxon>
        <taxon>Bdelloidea</taxon>
        <taxon>Adinetida</taxon>
        <taxon>Adinetidae</taxon>
        <taxon>Adineta</taxon>
    </lineage>
</organism>
<comment type="caution">
    <text evidence="2">The sequence shown here is derived from an EMBL/GenBank/DDBJ whole genome shotgun (WGS) entry which is preliminary data.</text>
</comment>
<evidence type="ECO:0000256" key="1">
    <source>
        <dbReference type="SAM" id="Phobius"/>
    </source>
</evidence>
<reference evidence="2" key="1">
    <citation type="submission" date="2021-02" db="EMBL/GenBank/DDBJ databases">
        <authorList>
            <person name="Nowell W R."/>
        </authorList>
    </citation>
    <scope>NUCLEOTIDE SEQUENCE</scope>
</reference>
<evidence type="ECO:0000313" key="2">
    <source>
        <dbReference type="EMBL" id="CAF1414504.1"/>
    </source>
</evidence>
<proteinExistence type="predicted"/>
<dbReference type="Proteomes" id="UP000663852">
    <property type="component" value="Unassembled WGS sequence"/>
</dbReference>
<dbReference type="OrthoDB" id="9972330at2759"/>
<accession>A0A815MC85</accession>
<dbReference type="EMBL" id="CAJNOJ010000355">
    <property type="protein sequence ID" value="CAF1414504.1"/>
    <property type="molecule type" value="Genomic_DNA"/>
</dbReference>
<keyword evidence="1" id="KW-1133">Transmembrane helix</keyword>
<sequence>MTYFLSGNIKFPYKINRIPIKTNTKNQQMTMNFSLKTFIIVFALYSICLQIEHIEGRFVWDLSHYCITYCSRMNEQMPLISVCSCHRITSSHKRTNEMNYRYDPMDDYSQ</sequence>
<protein>
    <submittedName>
        <fullName evidence="2">Uncharacterized protein</fullName>
    </submittedName>
</protein>
<gene>
    <name evidence="2" type="ORF">EDS130_LOCUS36982</name>
</gene>
<name>A0A815MC85_ADIRI</name>
<evidence type="ECO:0000313" key="3">
    <source>
        <dbReference type="Proteomes" id="UP000663852"/>
    </source>
</evidence>